<dbReference type="PANTHER" id="PTHR32322">
    <property type="entry name" value="INNER MEMBRANE TRANSPORTER"/>
    <property type="match status" value="1"/>
</dbReference>
<dbReference type="OrthoDB" id="9806718at2"/>
<feature type="transmembrane region" description="Helical" evidence="6">
    <location>
        <begin position="149"/>
        <end position="166"/>
    </location>
</feature>
<evidence type="ECO:0000256" key="4">
    <source>
        <dbReference type="ARBA" id="ARBA00022989"/>
    </source>
</evidence>
<evidence type="ECO:0000259" key="7">
    <source>
        <dbReference type="Pfam" id="PF00892"/>
    </source>
</evidence>
<keyword evidence="9" id="KW-1185">Reference proteome</keyword>
<evidence type="ECO:0000256" key="3">
    <source>
        <dbReference type="ARBA" id="ARBA00022692"/>
    </source>
</evidence>
<dbReference type="EMBL" id="MATO01000005">
    <property type="protein sequence ID" value="OCS93763.1"/>
    <property type="molecule type" value="Genomic_DNA"/>
</dbReference>
<evidence type="ECO:0000313" key="8">
    <source>
        <dbReference type="EMBL" id="OCS93763.1"/>
    </source>
</evidence>
<dbReference type="PANTHER" id="PTHR32322:SF2">
    <property type="entry name" value="EAMA DOMAIN-CONTAINING PROTEIN"/>
    <property type="match status" value="1"/>
</dbReference>
<feature type="transmembrane region" description="Helical" evidence="6">
    <location>
        <begin position="6"/>
        <end position="23"/>
    </location>
</feature>
<accession>A0A1C0Z2Y1</accession>
<keyword evidence="4 6" id="KW-1133">Transmembrane helix</keyword>
<feature type="domain" description="EamA" evidence="7">
    <location>
        <begin position="2"/>
        <end position="132"/>
    </location>
</feature>
<dbReference type="Gene3D" id="1.10.3730.20">
    <property type="match status" value="2"/>
</dbReference>
<reference evidence="8 9" key="1">
    <citation type="submission" date="2016-07" db="EMBL/GenBank/DDBJ databases">
        <title>Caryophanon latum genome sequencing.</title>
        <authorList>
            <person name="Verma A."/>
            <person name="Pal Y."/>
            <person name="Krishnamurthi S."/>
        </authorList>
    </citation>
    <scope>NUCLEOTIDE SEQUENCE [LARGE SCALE GENOMIC DNA]</scope>
    <source>
        <strain evidence="8 9">DSM 14151</strain>
    </source>
</reference>
<feature type="transmembrane region" description="Helical" evidence="6">
    <location>
        <begin position="116"/>
        <end position="137"/>
    </location>
</feature>
<feature type="transmembrane region" description="Helical" evidence="6">
    <location>
        <begin position="178"/>
        <end position="198"/>
    </location>
</feature>
<evidence type="ECO:0000256" key="5">
    <source>
        <dbReference type="ARBA" id="ARBA00023136"/>
    </source>
</evidence>
<dbReference type="Proteomes" id="UP000093482">
    <property type="component" value="Unassembled WGS sequence"/>
</dbReference>
<feature type="transmembrane region" description="Helical" evidence="6">
    <location>
        <begin position="89"/>
        <end position="110"/>
    </location>
</feature>
<dbReference type="Pfam" id="PF00892">
    <property type="entry name" value="EamA"/>
    <property type="match status" value="2"/>
</dbReference>
<evidence type="ECO:0000313" key="9">
    <source>
        <dbReference type="Proteomes" id="UP000093482"/>
    </source>
</evidence>
<feature type="transmembrane region" description="Helical" evidence="6">
    <location>
        <begin position="262"/>
        <end position="278"/>
    </location>
</feature>
<dbReference type="SUPFAM" id="SSF103481">
    <property type="entry name" value="Multidrug resistance efflux transporter EmrE"/>
    <property type="match status" value="2"/>
</dbReference>
<evidence type="ECO:0000256" key="6">
    <source>
        <dbReference type="SAM" id="Phobius"/>
    </source>
</evidence>
<keyword evidence="3 6" id="KW-0812">Transmembrane</keyword>
<proteinExistence type="inferred from homology"/>
<organism evidence="8 9">
    <name type="scientific">Caryophanon latum</name>
    <dbReference type="NCBI Taxonomy" id="33977"/>
    <lineage>
        <taxon>Bacteria</taxon>
        <taxon>Bacillati</taxon>
        <taxon>Bacillota</taxon>
        <taxon>Bacilli</taxon>
        <taxon>Bacillales</taxon>
        <taxon>Caryophanaceae</taxon>
        <taxon>Caryophanon</taxon>
    </lineage>
</organism>
<feature type="transmembrane region" description="Helical" evidence="6">
    <location>
        <begin position="210"/>
        <end position="227"/>
    </location>
</feature>
<feature type="domain" description="EamA" evidence="7">
    <location>
        <begin position="148"/>
        <end position="278"/>
    </location>
</feature>
<dbReference type="GO" id="GO:0016020">
    <property type="term" value="C:membrane"/>
    <property type="evidence" value="ECO:0007669"/>
    <property type="project" value="UniProtKB-SubCell"/>
</dbReference>
<keyword evidence="5 6" id="KW-0472">Membrane</keyword>
<dbReference type="RefSeq" id="WP_066461414.1">
    <property type="nucleotide sequence ID" value="NZ_MATO01000005.1"/>
</dbReference>
<dbReference type="InterPro" id="IPR000620">
    <property type="entry name" value="EamA_dom"/>
</dbReference>
<dbReference type="InterPro" id="IPR050638">
    <property type="entry name" value="AA-Vitamin_Transporters"/>
</dbReference>
<feature type="transmembrane region" description="Helical" evidence="6">
    <location>
        <begin position="233"/>
        <end position="255"/>
    </location>
</feature>
<comment type="similarity">
    <text evidence="2">Belongs to the EamA transporter family.</text>
</comment>
<name>A0A1C0Z2Y1_9BACL</name>
<dbReference type="InterPro" id="IPR037185">
    <property type="entry name" value="EmrE-like"/>
</dbReference>
<feature type="transmembrane region" description="Helical" evidence="6">
    <location>
        <begin position="35"/>
        <end position="51"/>
    </location>
</feature>
<sequence>MWALAAVVTMMCFGINNFIFKLTAGKNVSKVHMQFFFYVVAFLLMLTYGLMTSIGTVQLVPVLIGAMIGILNANGNIQMAKAFEKGPASLTSPLISTNAIVPILSAAIIFHEEITLLQWGGILLMMFSAVVIQYTPAAAKGAAVQYKSWLFHVALSFSSFGVLGILMKTSTHHHYDTIVVLMSMYAGGAIYLFIMSLLQKEEWHALEAKWGAVIGTISVVGYSSYFFALSTGIASIVFPIVSLSCLVVVVASCYVYKERLKFYQLAGIMAAIVGIVLTKI</sequence>
<evidence type="ECO:0000256" key="1">
    <source>
        <dbReference type="ARBA" id="ARBA00004127"/>
    </source>
</evidence>
<comment type="subcellular location">
    <subcellularLocation>
        <location evidence="1">Endomembrane system</location>
        <topology evidence="1">Multi-pass membrane protein</topology>
    </subcellularLocation>
</comment>
<protein>
    <recommendedName>
        <fullName evidence="7">EamA domain-containing protein</fullName>
    </recommendedName>
</protein>
<feature type="transmembrane region" description="Helical" evidence="6">
    <location>
        <begin position="57"/>
        <end position="77"/>
    </location>
</feature>
<dbReference type="AlphaFoldDB" id="A0A1C0Z2Y1"/>
<gene>
    <name evidence="8" type="ORF">A6K76_04495</name>
</gene>
<evidence type="ECO:0000256" key="2">
    <source>
        <dbReference type="ARBA" id="ARBA00007362"/>
    </source>
</evidence>
<comment type="caution">
    <text evidence="8">The sequence shown here is derived from an EMBL/GenBank/DDBJ whole genome shotgun (WGS) entry which is preliminary data.</text>
</comment>